<dbReference type="PROSITE" id="PS51186">
    <property type="entry name" value="GNAT"/>
    <property type="match status" value="1"/>
</dbReference>
<comment type="caution">
    <text evidence="4">The sequence shown here is derived from an EMBL/GenBank/DDBJ whole genome shotgun (WGS) entry which is preliminary data.</text>
</comment>
<gene>
    <name evidence="5" type="ORF">GF867_11515</name>
    <name evidence="4" type="ORF">GIY09_05225</name>
    <name evidence="3" type="ORF">GIY11_07995</name>
</gene>
<reference evidence="6 8" key="2">
    <citation type="submission" date="2019-11" db="EMBL/GenBank/DDBJ databases">
        <title>Characterisation of Fundicoccus ignavus gen. nov. sp. nov., a novel genus of the family Aerococcaceae isolated from bulk tank milk.</title>
        <authorList>
            <person name="Siebert A."/>
            <person name="Huptas C."/>
            <person name="Wenning M."/>
            <person name="Scherer S."/>
            <person name="Doll E.V."/>
        </authorList>
    </citation>
    <scope>NUCLEOTIDE SEQUENCE [LARGE SCALE GENOMIC DNA]</scope>
    <source>
        <strain evidence="3 8">DSM 109653</strain>
        <strain evidence="4 6">WS4759</strain>
    </source>
</reference>
<name>A0A6I2GDD2_9LACT</name>
<dbReference type="AlphaFoldDB" id="A0A6I2GDD2"/>
<protein>
    <submittedName>
        <fullName evidence="4">GNAT family N-acetyltransferase</fullName>
    </submittedName>
</protein>
<evidence type="ECO:0000313" key="6">
    <source>
        <dbReference type="Proteomes" id="UP000430975"/>
    </source>
</evidence>
<reference evidence="5 7" key="1">
    <citation type="submission" date="2019-11" db="EMBL/GenBank/DDBJ databases">
        <title>Characterisation of Fundicoccus ignavus gen. nov. sp. nov., a novel genus of the family Aerococcaceae from bulk tank milk.</title>
        <authorList>
            <person name="Siebert A."/>
            <person name="Huptas C."/>
            <person name="Wenning M."/>
            <person name="Scherer S."/>
            <person name="Doll E.V."/>
        </authorList>
    </citation>
    <scope>NUCLEOTIDE SEQUENCE [LARGE SCALE GENOMIC DNA]</scope>
    <source>
        <strain evidence="5 7">DSM 109652</strain>
    </source>
</reference>
<evidence type="ECO:0000313" key="5">
    <source>
        <dbReference type="EMBL" id="MRJ48193.1"/>
    </source>
</evidence>
<evidence type="ECO:0000313" key="7">
    <source>
        <dbReference type="Proteomes" id="UP000440066"/>
    </source>
</evidence>
<keyword evidence="4" id="KW-0808">Transferase</keyword>
<dbReference type="Gene3D" id="3.40.630.30">
    <property type="match status" value="1"/>
</dbReference>
<dbReference type="GO" id="GO:0016747">
    <property type="term" value="F:acyltransferase activity, transferring groups other than amino-acyl groups"/>
    <property type="evidence" value="ECO:0007669"/>
    <property type="project" value="InterPro"/>
</dbReference>
<dbReference type="EMBL" id="WJQT01000022">
    <property type="protein sequence ID" value="MRJ48193.1"/>
    <property type="molecule type" value="Genomic_DNA"/>
</dbReference>
<dbReference type="InterPro" id="IPR016181">
    <property type="entry name" value="Acyl_CoA_acyltransferase"/>
</dbReference>
<evidence type="ECO:0000259" key="1">
    <source>
        <dbReference type="PROSITE" id="PS51186"/>
    </source>
</evidence>
<proteinExistence type="predicted"/>
<evidence type="ECO:0000313" key="4">
    <source>
        <dbReference type="EMBL" id="MRI85276.1"/>
    </source>
</evidence>
<dbReference type="PANTHER" id="PTHR31435">
    <property type="entry name" value="PROTEIN NATD1"/>
    <property type="match status" value="1"/>
</dbReference>
<evidence type="ECO:0000259" key="2">
    <source>
        <dbReference type="PROSITE" id="PS51729"/>
    </source>
</evidence>
<dbReference type="SUPFAM" id="SSF55729">
    <property type="entry name" value="Acyl-CoA N-acyltransferases (Nat)"/>
    <property type="match status" value="1"/>
</dbReference>
<dbReference type="RefSeq" id="WP_153833250.1">
    <property type="nucleotide sequence ID" value="NZ_WJQR01000006.1"/>
</dbReference>
<dbReference type="InterPro" id="IPR000182">
    <property type="entry name" value="GNAT_dom"/>
</dbReference>
<dbReference type="PROSITE" id="PS51729">
    <property type="entry name" value="GNAT_YJDJ"/>
    <property type="match status" value="1"/>
</dbReference>
<dbReference type="EMBL" id="WJQS01000003">
    <property type="protein sequence ID" value="MRI85276.1"/>
    <property type="molecule type" value="Genomic_DNA"/>
</dbReference>
<dbReference type="CDD" id="cd04301">
    <property type="entry name" value="NAT_SF"/>
    <property type="match status" value="1"/>
</dbReference>
<accession>A0A6I2GDD2</accession>
<feature type="domain" description="N-acetyltransferase" evidence="2">
    <location>
        <begin position="4"/>
        <end position="93"/>
    </location>
</feature>
<dbReference type="Pfam" id="PF14542">
    <property type="entry name" value="Acetyltransf_CG"/>
    <property type="match status" value="1"/>
</dbReference>
<dbReference type="Proteomes" id="UP000430975">
    <property type="component" value="Unassembled WGS sequence"/>
</dbReference>
<dbReference type="InterPro" id="IPR045057">
    <property type="entry name" value="Gcn5-rel_NAT"/>
</dbReference>
<dbReference type="EMBL" id="WJQR01000006">
    <property type="protein sequence ID" value="MRI81960.1"/>
    <property type="molecule type" value="Genomic_DNA"/>
</dbReference>
<dbReference type="PANTHER" id="PTHR31435:SF10">
    <property type="entry name" value="BSR4717 PROTEIN"/>
    <property type="match status" value="1"/>
</dbReference>
<sequence>MTYTIKQGHNKFYIGNDENSIRAEMTFVPTGETKIIVDHTVVGDEFRGQGVGDILLDKTVAYARENGLKIIPLCPFVKARIEKFPDKYKDILG</sequence>
<organism evidence="4 6">
    <name type="scientific">Fundicoccus ignavus</name>
    <dbReference type="NCBI Taxonomy" id="2664442"/>
    <lineage>
        <taxon>Bacteria</taxon>
        <taxon>Bacillati</taxon>
        <taxon>Bacillota</taxon>
        <taxon>Bacilli</taxon>
        <taxon>Lactobacillales</taxon>
        <taxon>Aerococcaceae</taxon>
        <taxon>Fundicoccus</taxon>
    </lineage>
</organism>
<evidence type="ECO:0000313" key="8">
    <source>
        <dbReference type="Proteomes" id="UP000469870"/>
    </source>
</evidence>
<dbReference type="InterPro" id="IPR031165">
    <property type="entry name" value="GNAT_YJDJ"/>
</dbReference>
<dbReference type="Proteomes" id="UP000440066">
    <property type="component" value="Unassembled WGS sequence"/>
</dbReference>
<dbReference type="Proteomes" id="UP000469870">
    <property type="component" value="Unassembled WGS sequence"/>
</dbReference>
<keyword evidence="6" id="KW-1185">Reference proteome</keyword>
<feature type="domain" description="N-acetyltransferase" evidence="1">
    <location>
        <begin position="1"/>
        <end position="93"/>
    </location>
</feature>
<evidence type="ECO:0000313" key="3">
    <source>
        <dbReference type="EMBL" id="MRI81960.1"/>
    </source>
</evidence>